<name>A0A8X6XXS3_9ARAC</name>
<dbReference type="GO" id="GO:0005886">
    <property type="term" value="C:plasma membrane"/>
    <property type="evidence" value="ECO:0007669"/>
    <property type="project" value="UniProtKB-SubCell"/>
</dbReference>
<evidence type="ECO:0000256" key="3">
    <source>
        <dbReference type="ARBA" id="ARBA00022692"/>
    </source>
</evidence>
<dbReference type="Gene3D" id="3.40.190.10">
    <property type="entry name" value="Periplasmic binding protein-like II"/>
    <property type="match status" value="2"/>
</dbReference>
<feature type="transmembrane region" description="Helical" evidence="8">
    <location>
        <begin position="199"/>
        <end position="216"/>
    </location>
</feature>
<reference evidence="9" key="1">
    <citation type="submission" date="2020-08" db="EMBL/GenBank/DDBJ databases">
        <title>Multicomponent nature underlies the extraordinary mechanical properties of spider dragline silk.</title>
        <authorList>
            <person name="Kono N."/>
            <person name="Nakamura H."/>
            <person name="Mori M."/>
            <person name="Yoshida Y."/>
            <person name="Ohtoshi R."/>
            <person name="Malay A.D."/>
            <person name="Moran D.A.P."/>
            <person name="Tomita M."/>
            <person name="Numata K."/>
            <person name="Arakawa K."/>
        </authorList>
    </citation>
    <scope>NUCLEOTIDE SEQUENCE</scope>
</reference>
<evidence type="ECO:0000256" key="1">
    <source>
        <dbReference type="ARBA" id="ARBA00004651"/>
    </source>
</evidence>
<dbReference type="AlphaFoldDB" id="A0A8X6XXS3"/>
<protein>
    <submittedName>
        <fullName evidence="9">Uncharacterized protein</fullName>
    </submittedName>
</protein>
<evidence type="ECO:0000256" key="8">
    <source>
        <dbReference type="SAM" id="Phobius"/>
    </source>
</evidence>
<keyword evidence="4 8" id="KW-1133">Transmembrane helix</keyword>
<comment type="caution">
    <text evidence="9">The sequence shown here is derived from an EMBL/GenBank/DDBJ whole genome shotgun (WGS) entry which is preliminary data.</text>
</comment>
<comment type="subcellular location">
    <subcellularLocation>
        <location evidence="1">Cell membrane</location>
        <topology evidence="1">Multi-pass membrane protein</topology>
    </subcellularLocation>
</comment>
<keyword evidence="3 8" id="KW-0812">Transmembrane</keyword>
<proteinExistence type="predicted"/>
<sequence>MGTLILSALYGGSLTSTLSLHRSPRPADTLKDLVKRYPNAMIAVKDSSQIHSYFKKSELWRHVWLTNIQQNVIPGKLHIEDTMIEVHKKRPERSPIYVWVAERSMLVKQMHKYSEDPSVCDLYVAKEDIVRSDWSLALIRNSPFLLQFNEKINRMHRFGLLQKWQFESWNADRGACRPTDGRNPTGKTAISINDTQACFFILSMGWMAGFIVLLAERRVHYHYRKRIVTQNKIFKPRRKRKSRKRIDRTIANRQIPLSIISGPMY</sequence>
<dbReference type="InterPro" id="IPR052192">
    <property type="entry name" value="Insect_Ionotropic_Sensory_Rcpt"/>
</dbReference>
<evidence type="ECO:0000313" key="9">
    <source>
        <dbReference type="EMBL" id="GFY62275.1"/>
    </source>
</evidence>
<evidence type="ECO:0000256" key="7">
    <source>
        <dbReference type="ARBA" id="ARBA00023180"/>
    </source>
</evidence>
<keyword evidence="5 8" id="KW-0472">Membrane</keyword>
<gene>
    <name evidence="9" type="primary">NCL1_07912</name>
    <name evidence="9" type="ORF">TNIN_145191</name>
</gene>
<dbReference type="SUPFAM" id="SSF53850">
    <property type="entry name" value="Periplasmic binding protein-like II"/>
    <property type="match status" value="1"/>
</dbReference>
<organism evidence="9 10">
    <name type="scientific">Trichonephila inaurata madagascariensis</name>
    <dbReference type="NCBI Taxonomy" id="2747483"/>
    <lineage>
        <taxon>Eukaryota</taxon>
        <taxon>Metazoa</taxon>
        <taxon>Ecdysozoa</taxon>
        <taxon>Arthropoda</taxon>
        <taxon>Chelicerata</taxon>
        <taxon>Arachnida</taxon>
        <taxon>Araneae</taxon>
        <taxon>Araneomorphae</taxon>
        <taxon>Entelegynae</taxon>
        <taxon>Araneoidea</taxon>
        <taxon>Nephilidae</taxon>
        <taxon>Trichonephila</taxon>
        <taxon>Trichonephila inaurata</taxon>
    </lineage>
</organism>
<dbReference type="PANTHER" id="PTHR42643">
    <property type="entry name" value="IONOTROPIC RECEPTOR 20A-RELATED"/>
    <property type="match status" value="1"/>
</dbReference>
<evidence type="ECO:0000256" key="6">
    <source>
        <dbReference type="ARBA" id="ARBA00023170"/>
    </source>
</evidence>
<evidence type="ECO:0000256" key="4">
    <source>
        <dbReference type="ARBA" id="ARBA00022989"/>
    </source>
</evidence>
<dbReference type="PANTHER" id="PTHR42643:SF24">
    <property type="entry name" value="IONOTROPIC RECEPTOR 60A"/>
    <property type="match status" value="1"/>
</dbReference>
<evidence type="ECO:0000313" key="10">
    <source>
        <dbReference type="Proteomes" id="UP000886998"/>
    </source>
</evidence>
<keyword evidence="6" id="KW-0675">Receptor</keyword>
<dbReference type="OrthoDB" id="6435272at2759"/>
<evidence type="ECO:0000256" key="2">
    <source>
        <dbReference type="ARBA" id="ARBA00022475"/>
    </source>
</evidence>
<dbReference type="EMBL" id="BMAV01014159">
    <property type="protein sequence ID" value="GFY62275.1"/>
    <property type="molecule type" value="Genomic_DNA"/>
</dbReference>
<dbReference type="Proteomes" id="UP000886998">
    <property type="component" value="Unassembled WGS sequence"/>
</dbReference>
<evidence type="ECO:0000256" key="5">
    <source>
        <dbReference type="ARBA" id="ARBA00023136"/>
    </source>
</evidence>
<keyword evidence="10" id="KW-1185">Reference proteome</keyword>
<keyword evidence="2" id="KW-1003">Cell membrane</keyword>
<keyword evidence="7" id="KW-0325">Glycoprotein</keyword>
<accession>A0A8X6XXS3</accession>